<organism evidence="1 2">
    <name type="scientific">Microbulbifer elongatus</name>
    <dbReference type="NCBI Taxonomy" id="86173"/>
    <lineage>
        <taxon>Bacteria</taxon>
        <taxon>Pseudomonadati</taxon>
        <taxon>Pseudomonadota</taxon>
        <taxon>Gammaproteobacteria</taxon>
        <taxon>Cellvibrionales</taxon>
        <taxon>Microbulbiferaceae</taxon>
        <taxon>Microbulbifer</taxon>
    </lineage>
</organism>
<gene>
    <name evidence="1" type="ORF">HXX02_02500</name>
</gene>
<evidence type="ECO:0000313" key="1">
    <source>
        <dbReference type="EMBL" id="MCQ3828307.1"/>
    </source>
</evidence>
<accession>A0ABT1NWW8</accession>
<evidence type="ECO:0000313" key="2">
    <source>
        <dbReference type="Proteomes" id="UP001205566"/>
    </source>
</evidence>
<comment type="caution">
    <text evidence="1">The sequence shown here is derived from an EMBL/GenBank/DDBJ whole genome shotgun (WGS) entry which is preliminary data.</text>
</comment>
<protein>
    <submittedName>
        <fullName evidence="1">Uncharacterized protein</fullName>
    </submittedName>
</protein>
<keyword evidence="2" id="KW-1185">Reference proteome</keyword>
<dbReference type="Proteomes" id="UP001205566">
    <property type="component" value="Unassembled WGS sequence"/>
</dbReference>
<proteinExistence type="predicted"/>
<dbReference type="RefSeq" id="WP_255873158.1">
    <property type="nucleotide sequence ID" value="NZ_JACASI010000011.1"/>
</dbReference>
<reference evidence="1" key="1">
    <citation type="thesis" date="2020" institute="Technische Universitat Dresden" country="Dresden, Germany">
        <title>The Agarolytic System of Microbulbifer elongatus PORT2, Isolated from Batu Karas, Pangandaran West Java Indonesia.</title>
        <authorList>
            <person name="Anggraeni S.R."/>
        </authorList>
    </citation>
    <scope>NUCLEOTIDE SEQUENCE</scope>
    <source>
        <strain evidence="1">PORT2</strain>
    </source>
</reference>
<sequence length="478" mass="51478">MQANRLPRQVRLRGKLLYPNLYTAANQNGRTNFAQIIAKSNSLIYDSSQSGIQRELNHVCQKGFKQDIVIAGKSAGKIVSITPQAEPVYNEIRNLAKQGNYWAQITVNALHQLTSGRLHQDNIFIKPGPVHRGGEEEFVMILPGCKVTVEKQSKDVFKVVYFEADAGYAELQDSKATAGIFNAKHSKSKWTAKKSSDGEIRKDEGRLVAICDSKYSDQNIAATTVAPGVAASHYSSEVGERDLRNTGFDFHLTPGLGRIGGLTKLKDAIKPYDNTKIHLSAILLARSMYKARKIKNVSWIAERGGSAILTQALKILADQGKTLPNHNVFLFDPKTSQTKVIENAHRLKMNVGRKISRVSTFNITGVMGSASASVYRLRHEKGYRIGQTVGDAAQLGALLGTGAGLVTSVAGVAGINIGAIAGGVGVAGAAAVPAIGAFLKALSQAKPYVKNMKSIGDAAMAVTESVSPRIHNKIKSKF</sequence>
<dbReference type="EMBL" id="JACASI010000011">
    <property type="protein sequence ID" value="MCQ3828307.1"/>
    <property type="molecule type" value="Genomic_DNA"/>
</dbReference>
<name>A0ABT1NWW8_9GAMM</name>